<dbReference type="EMBL" id="JBHSWB010000001">
    <property type="protein sequence ID" value="MFC6659451.1"/>
    <property type="molecule type" value="Genomic_DNA"/>
</dbReference>
<evidence type="ECO:0000256" key="1">
    <source>
        <dbReference type="SAM" id="MobiDB-lite"/>
    </source>
</evidence>
<evidence type="ECO:0000313" key="2">
    <source>
        <dbReference type="EMBL" id="MFC6659451.1"/>
    </source>
</evidence>
<gene>
    <name evidence="2" type="ORF">ACFP90_02970</name>
</gene>
<dbReference type="RefSeq" id="WP_380054031.1">
    <property type="nucleotide sequence ID" value="NZ_JBHSWB010000001.1"/>
</dbReference>
<name>A0ABW1ZH56_9DEIO</name>
<reference evidence="3" key="1">
    <citation type="journal article" date="2019" name="Int. J. Syst. Evol. Microbiol.">
        <title>The Global Catalogue of Microorganisms (GCM) 10K type strain sequencing project: providing services to taxonomists for standard genome sequencing and annotation.</title>
        <authorList>
            <consortium name="The Broad Institute Genomics Platform"/>
            <consortium name="The Broad Institute Genome Sequencing Center for Infectious Disease"/>
            <person name="Wu L."/>
            <person name="Ma J."/>
        </authorList>
    </citation>
    <scope>NUCLEOTIDE SEQUENCE [LARGE SCALE GENOMIC DNA]</scope>
    <source>
        <strain evidence="3">CCUG 63830</strain>
    </source>
</reference>
<feature type="region of interest" description="Disordered" evidence="1">
    <location>
        <begin position="107"/>
        <end position="137"/>
    </location>
</feature>
<organism evidence="2 3">
    <name type="scientific">Deinococcus multiflagellatus</name>
    <dbReference type="NCBI Taxonomy" id="1656887"/>
    <lineage>
        <taxon>Bacteria</taxon>
        <taxon>Thermotogati</taxon>
        <taxon>Deinococcota</taxon>
        <taxon>Deinococci</taxon>
        <taxon>Deinococcales</taxon>
        <taxon>Deinococcaceae</taxon>
        <taxon>Deinococcus</taxon>
    </lineage>
</organism>
<sequence>MNITVPASLRMGEAFVVRLSGARAGEATVRFPSEVGEDVRRPNEALKPVGAAGEYVVPGRVVLGKTTPVVYEVTLDGALVRGRIPVTGLDQPIQHLNLPPASAACCRTPPARPKTPWWKAPTRGAPRRPGAAPLPRP</sequence>
<accession>A0ABW1ZH56</accession>
<comment type="caution">
    <text evidence="2">The sequence shown here is derived from an EMBL/GenBank/DDBJ whole genome shotgun (WGS) entry which is preliminary data.</text>
</comment>
<proteinExistence type="predicted"/>
<evidence type="ECO:0000313" key="3">
    <source>
        <dbReference type="Proteomes" id="UP001596317"/>
    </source>
</evidence>
<protein>
    <submittedName>
        <fullName evidence="2">Uncharacterized protein</fullName>
    </submittedName>
</protein>
<feature type="compositionally biased region" description="Low complexity" evidence="1">
    <location>
        <begin position="120"/>
        <end position="131"/>
    </location>
</feature>
<dbReference type="Proteomes" id="UP001596317">
    <property type="component" value="Unassembled WGS sequence"/>
</dbReference>
<keyword evidence="3" id="KW-1185">Reference proteome</keyword>